<evidence type="ECO:0000313" key="3">
    <source>
        <dbReference type="Proteomes" id="UP001066276"/>
    </source>
</evidence>
<accession>A0AAV7W4H4</accession>
<evidence type="ECO:0000313" key="2">
    <source>
        <dbReference type="EMBL" id="KAJ1208408.1"/>
    </source>
</evidence>
<feature type="region of interest" description="Disordered" evidence="1">
    <location>
        <begin position="1"/>
        <end position="55"/>
    </location>
</feature>
<organism evidence="2 3">
    <name type="scientific">Pleurodeles waltl</name>
    <name type="common">Iberian ribbed newt</name>
    <dbReference type="NCBI Taxonomy" id="8319"/>
    <lineage>
        <taxon>Eukaryota</taxon>
        <taxon>Metazoa</taxon>
        <taxon>Chordata</taxon>
        <taxon>Craniata</taxon>
        <taxon>Vertebrata</taxon>
        <taxon>Euteleostomi</taxon>
        <taxon>Amphibia</taxon>
        <taxon>Batrachia</taxon>
        <taxon>Caudata</taxon>
        <taxon>Salamandroidea</taxon>
        <taxon>Salamandridae</taxon>
        <taxon>Pleurodelinae</taxon>
        <taxon>Pleurodeles</taxon>
    </lineage>
</organism>
<protein>
    <submittedName>
        <fullName evidence="2">Uncharacterized protein</fullName>
    </submittedName>
</protein>
<reference evidence="2" key="1">
    <citation type="journal article" date="2022" name="bioRxiv">
        <title>Sequencing and chromosome-scale assembly of the giantPleurodeles waltlgenome.</title>
        <authorList>
            <person name="Brown T."/>
            <person name="Elewa A."/>
            <person name="Iarovenko S."/>
            <person name="Subramanian E."/>
            <person name="Araus A.J."/>
            <person name="Petzold A."/>
            <person name="Susuki M."/>
            <person name="Suzuki K.-i.T."/>
            <person name="Hayashi T."/>
            <person name="Toyoda A."/>
            <person name="Oliveira C."/>
            <person name="Osipova E."/>
            <person name="Leigh N.D."/>
            <person name="Simon A."/>
            <person name="Yun M.H."/>
        </authorList>
    </citation>
    <scope>NUCLEOTIDE SEQUENCE</scope>
    <source>
        <strain evidence="2">20211129_DDA</strain>
        <tissue evidence="2">Liver</tissue>
    </source>
</reference>
<evidence type="ECO:0000256" key="1">
    <source>
        <dbReference type="SAM" id="MobiDB-lite"/>
    </source>
</evidence>
<comment type="caution">
    <text evidence="2">The sequence shown here is derived from an EMBL/GenBank/DDBJ whole genome shotgun (WGS) entry which is preliminary data.</text>
</comment>
<sequence>MGSAKAGPPGSLATSKDRVCSSSERHRDLERADQLHPLTSRGGILPRPYSTPEALRSNQRNDETLLAGGGPPRAPAAYHKLGLHRLRHSEWRRDLTSPLPRPEVVLSVRPAGAHPWFRRWGASLPRPQILRRHSSIPGRRPLSGSSGLPLIQRGASRPQPTTGHAPERKAPAILPGSASPGVSRPVPESVEASRLLPTASLHRAWGKSDGADGAHV</sequence>
<gene>
    <name evidence="2" type="ORF">NDU88_003794</name>
</gene>
<proteinExistence type="predicted"/>
<feature type="compositionally biased region" description="Basic and acidic residues" evidence="1">
    <location>
        <begin position="15"/>
        <end position="34"/>
    </location>
</feature>
<name>A0AAV7W4H4_PLEWA</name>
<dbReference type="Proteomes" id="UP001066276">
    <property type="component" value="Chromosome 1_2"/>
</dbReference>
<dbReference type="EMBL" id="JANPWB010000002">
    <property type="protein sequence ID" value="KAJ1208408.1"/>
    <property type="molecule type" value="Genomic_DNA"/>
</dbReference>
<keyword evidence="3" id="KW-1185">Reference proteome</keyword>
<dbReference type="AlphaFoldDB" id="A0AAV7W4H4"/>
<feature type="region of interest" description="Disordered" evidence="1">
    <location>
        <begin position="132"/>
        <end position="216"/>
    </location>
</feature>